<feature type="transmembrane region" description="Helical" evidence="1">
    <location>
        <begin position="12"/>
        <end position="34"/>
    </location>
</feature>
<comment type="caution">
    <text evidence="2">The sequence shown here is derived from an EMBL/GenBank/DDBJ whole genome shotgun (WGS) entry which is preliminary data.</text>
</comment>
<evidence type="ECO:0000313" key="3">
    <source>
        <dbReference type="Proteomes" id="UP001262835"/>
    </source>
</evidence>
<keyword evidence="1" id="KW-1133">Transmembrane helix</keyword>
<evidence type="ECO:0000256" key="1">
    <source>
        <dbReference type="SAM" id="Phobius"/>
    </source>
</evidence>
<keyword evidence="3" id="KW-1185">Reference proteome</keyword>
<sequence>MTQPAGVAAPIATFFAAVGFAALAICGFGFTSLVTDTDVIAAPGLGQGAGIAAMLLAAGAFAGAEYGAVRRGRYPAAVWVMIATVAGYLAGIVLGGVLTGADAALALGAAGTFSLSWFALVLAVNAAAASWAGIALGRTRARRPEWPWERSDEDE</sequence>
<keyword evidence="1" id="KW-0472">Membrane</keyword>
<reference evidence="2 3" key="1">
    <citation type="submission" date="2023-08" db="EMBL/GenBank/DDBJ databases">
        <title>Microbacterium aquilitoris sp. nov. and Microbacterium gwkjibeachense sp. nov., isolated from beach.</title>
        <authorList>
            <person name="Lee S.D."/>
            <person name="Yang H."/>
            <person name="Kim I."/>
        </authorList>
    </citation>
    <scope>NUCLEOTIDE SEQUENCE [LARGE SCALE GENOMIC DNA]</scope>
    <source>
        <strain evidence="2 3">KSW-18</strain>
    </source>
</reference>
<protein>
    <submittedName>
        <fullName evidence="2">Uncharacterized protein</fullName>
    </submittedName>
</protein>
<organism evidence="2 3">
    <name type="scientific">Microbacterium aquilitoris</name>
    <dbReference type="NCBI Taxonomy" id="3067307"/>
    <lineage>
        <taxon>Bacteria</taxon>
        <taxon>Bacillati</taxon>
        <taxon>Actinomycetota</taxon>
        <taxon>Actinomycetes</taxon>
        <taxon>Micrococcales</taxon>
        <taxon>Microbacteriaceae</taxon>
        <taxon>Microbacterium</taxon>
    </lineage>
</organism>
<accession>A0ABU3GMJ2</accession>
<feature type="transmembrane region" description="Helical" evidence="1">
    <location>
        <begin position="117"/>
        <end position="136"/>
    </location>
</feature>
<feature type="transmembrane region" description="Helical" evidence="1">
    <location>
        <begin position="76"/>
        <end position="97"/>
    </location>
</feature>
<dbReference type="Proteomes" id="UP001262835">
    <property type="component" value="Unassembled WGS sequence"/>
</dbReference>
<proteinExistence type="predicted"/>
<dbReference type="RefSeq" id="WP_311870756.1">
    <property type="nucleotide sequence ID" value="NZ_JAUZVT010000003.1"/>
</dbReference>
<gene>
    <name evidence="2" type="ORF">Q9S78_13670</name>
</gene>
<keyword evidence="1" id="KW-0812">Transmembrane</keyword>
<feature type="transmembrane region" description="Helical" evidence="1">
    <location>
        <begin position="40"/>
        <end position="64"/>
    </location>
</feature>
<name>A0ABU3GMJ2_9MICO</name>
<evidence type="ECO:0000313" key="2">
    <source>
        <dbReference type="EMBL" id="MDT3331714.1"/>
    </source>
</evidence>
<dbReference type="EMBL" id="JAUZVT010000003">
    <property type="protein sequence ID" value="MDT3331714.1"/>
    <property type="molecule type" value="Genomic_DNA"/>
</dbReference>